<dbReference type="OrthoDB" id="3368165at2"/>
<feature type="region of interest" description="Disordered" evidence="1">
    <location>
        <begin position="223"/>
        <end position="246"/>
    </location>
</feature>
<sequence length="246" mass="25149">MTVEQAPGRTSARTSGHLPAPAVPALAAVDAVMAGVSRLRSGRKAAHPSGRTVRGVLHRAGLSEGVGVPWLDEPGWDEAVVRLSRGAGLPEVLPDLLGLALRVHGEDGAPYDLLLSTTGLSPLRRHVLALRRDPMRSAYTSVVSHRGPAGPLALAAIPASRAAGFVLAVASPAGPWRPFAHLEVGRGPALPDVAFDPVLHAVPGLAPGPWMAAVRRAAYAGSRRGRGARLDASGGGSPDGSPDGAE</sequence>
<name>A0A2S6IHW7_9ACTN</name>
<evidence type="ECO:0000256" key="1">
    <source>
        <dbReference type="SAM" id="MobiDB-lite"/>
    </source>
</evidence>
<reference evidence="2 3" key="1">
    <citation type="submission" date="2018-02" db="EMBL/GenBank/DDBJ databases">
        <title>Genomic Encyclopedia of Archaeal and Bacterial Type Strains, Phase II (KMG-II): from individual species to whole genera.</title>
        <authorList>
            <person name="Goeker M."/>
        </authorList>
    </citation>
    <scope>NUCLEOTIDE SEQUENCE [LARGE SCALE GENOMIC DNA]</scope>
    <source>
        <strain evidence="2 3">DSM 22857</strain>
    </source>
</reference>
<evidence type="ECO:0000313" key="2">
    <source>
        <dbReference type="EMBL" id="PPK93776.1"/>
    </source>
</evidence>
<dbReference type="Proteomes" id="UP000239485">
    <property type="component" value="Unassembled WGS sequence"/>
</dbReference>
<comment type="caution">
    <text evidence="2">The sequence shown here is derived from an EMBL/GenBank/DDBJ whole genome shotgun (WGS) entry which is preliminary data.</text>
</comment>
<dbReference type="InterPro" id="IPR020835">
    <property type="entry name" value="Catalase_sf"/>
</dbReference>
<evidence type="ECO:0000313" key="3">
    <source>
        <dbReference type="Proteomes" id="UP000239485"/>
    </source>
</evidence>
<dbReference type="SUPFAM" id="SSF56634">
    <property type="entry name" value="Heme-dependent catalase-like"/>
    <property type="match status" value="1"/>
</dbReference>
<dbReference type="AlphaFoldDB" id="A0A2S6IHW7"/>
<evidence type="ECO:0008006" key="4">
    <source>
        <dbReference type="Google" id="ProtNLM"/>
    </source>
</evidence>
<proteinExistence type="predicted"/>
<dbReference type="GO" id="GO:0020037">
    <property type="term" value="F:heme binding"/>
    <property type="evidence" value="ECO:0007669"/>
    <property type="project" value="InterPro"/>
</dbReference>
<organism evidence="2 3">
    <name type="scientific">Kineococcus xinjiangensis</name>
    <dbReference type="NCBI Taxonomy" id="512762"/>
    <lineage>
        <taxon>Bacteria</taxon>
        <taxon>Bacillati</taxon>
        <taxon>Actinomycetota</taxon>
        <taxon>Actinomycetes</taxon>
        <taxon>Kineosporiales</taxon>
        <taxon>Kineosporiaceae</taxon>
        <taxon>Kineococcus</taxon>
    </lineage>
</organism>
<gene>
    <name evidence="2" type="ORF">CLV92_10952</name>
</gene>
<dbReference type="EMBL" id="PTJD01000009">
    <property type="protein sequence ID" value="PPK93776.1"/>
    <property type="molecule type" value="Genomic_DNA"/>
</dbReference>
<dbReference type="RefSeq" id="WP_146099527.1">
    <property type="nucleotide sequence ID" value="NZ_PTJD01000009.1"/>
</dbReference>
<protein>
    <recommendedName>
        <fullName evidence="4">Phosphodiesterase</fullName>
    </recommendedName>
</protein>
<keyword evidence="3" id="KW-1185">Reference proteome</keyword>
<accession>A0A2S6IHW7</accession>